<sequence>MPKRPWMRVAASRKVSAQSLGVRAQRSLSPGYVWIGQATIGGWPRMPLVFLVAIIGMYVLLRHTLLGRSIFAVGGNQVASNSASNRVHRVKILS</sequence>
<keyword evidence="2" id="KW-1003">Cell membrane</keyword>
<evidence type="ECO:0000256" key="4">
    <source>
        <dbReference type="ARBA" id="ARBA00022989"/>
    </source>
</evidence>
<protein>
    <submittedName>
        <fullName evidence="7">Uncharacterized protein</fullName>
    </submittedName>
</protein>
<dbReference type="EMBL" id="QFBC01000017">
    <property type="protein sequence ID" value="PWE53283.1"/>
    <property type="molecule type" value="Genomic_DNA"/>
</dbReference>
<keyword evidence="3 6" id="KW-0812">Transmembrane</keyword>
<accession>A0A2U2DIZ1</accession>
<evidence type="ECO:0000256" key="5">
    <source>
        <dbReference type="ARBA" id="ARBA00023136"/>
    </source>
</evidence>
<evidence type="ECO:0000256" key="6">
    <source>
        <dbReference type="SAM" id="Phobius"/>
    </source>
</evidence>
<dbReference type="Proteomes" id="UP000245252">
    <property type="component" value="Unassembled WGS sequence"/>
</dbReference>
<reference evidence="7 8" key="1">
    <citation type="submission" date="2018-05" db="EMBL/GenBank/DDBJ databases">
        <title>The draft genome of strain NS-104.</title>
        <authorList>
            <person name="Hang P."/>
            <person name="Jiang J."/>
        </authorList>
    </citation>
    <scope>NUCLEOTIDE SEQUENCE [LARGE SCALE GENOMIC DNA]</scope>
    <source>
        <strain evidence="7 8">NS-104</strain>
    </source>
</reference>
<organism evidence="7 8">
    <name type="scientific">Metarhizobium album</name>
    <dbReference type="NCBI Taxonomy" id="2182425"/>
    <lineage>
        <taxon>Bacteria</taxon>
        <taxon>Pseudomonadati</taxon>
        <taxon>Pseudomonadota</taxon>
        <taxon>Alphaproteobacteria</taxon>
        <taxon>Hyphomicrobiales</taxon>
        <taxon>Rhizobiaceae</taxon>
        <taxon>Metarhizobium</taxon>
    </lineage>
</organism>
<evidence type="ECO:0000256" key="1">
    <source>
        <dbReference type="ARBA" id="ARBA00004651"/>
    </source>
</evidence>
<evidence type="ECO:0000256" key="2">
    <source>
        <dbReference type="ARBA" id="ARBA00022475"/>
    </source>
</evidence>
<keyword evidence="5 6" id="KW-0472">Membrane</keyword>
<dbReference type="GO" id="GO:0005886">
    <property type="term" value="C:plasma membrane"/>
    <property type="evidence" value="ECO:0007669"/>
    <property type="project" value="UniProtKB-SubCell"/>
</dbReference>
<evidence type="ECO:0000313" key="7">
    <source>
        <dbReference type="EMBL" id="PWE53283.1"/>
    </source>
</evidence>
<proteinExistence type="predicted"/>
<dbReference type="AlphaFoldDB" id="A0A2U2DIZ1"/>
<name>A0A2U2DIZ1_9HYPH</name>
<comment type="caution">
    <text evidence="7">The sequence shown here is derived from an EMBL/GenBank/DDBJ whole genome shotgun (WGS) entry which is preliminary data.</text>
</comment>
<evidence type="ECO:0000256" key="3">
    <source>
        <dbReference type="ARBA" id="ARBA00022692"/>
    </source>
</evidence>
<evidence type="ECO:0000313" key="8">
    <source>
        <dbReference type="Proteomes" id="UP000245252"/>
    </source>
</evidence>
<dbReference type="OrthoDB" id="8417993at2"/>
<dbReference type="GO" id="GO:0022857">
    <property type="term" value="F:transmembrane transporter activity"/>
    <property type="evidence" value="ECO:0007669"/>
    <property type="project" value="InterPro"/>
</dbReference>
<dbReference type="InterPro" id="IPR001851">
    <property type="entry name" value="ABC_transp_permease"/>
</dbReference>
<keyword evidence="4 6" id="KW-1133">Transmembrane helix</keyword>
<feature type="transmembrane region" description="Helical" evidence="6">
    <location>
        <begin position="42"/>
        <end position="61"/>
    </location>
</feature>
<keyword evidence="8" id="KW-1185">Reference proteome</keyword>
<gene>
    <name evidence="7" type="ORF">DEM27_26850</name>
</gene>
<dbReference type="Pfam" id="PF02653">
    <property type="entry name" value="BPD_transp_2"/>
    <property type="match status" value="1"/>
</dbReference>
<comment type="subcellular location">
    <subcellularLocation>
        <location evidence="1">Cell membrane</location>
        <topology evidence="1">Multi-pass membrane protein</topology>
    </subcellularLocation>
</comment>